<evidence type="ECO:0000313" key="14">
    <source>
        <dbReference type="Proteomes" id="UP000252040"/>
    </source>
</evidence>
<reference evidence="15" key="1">
    <citation type="submission" date="2025-08" db="UniProtKB">
        <authorList>
            <consortium name="RefSeq"/>
        </authorList>
    </citation>
    <scope>IDENTIFICATION</scope>
    <source>
        <tissue evidence="15">Meat</tissue>
    </source>
</reference>
<evidence type="ECO:0000256" key="13">
    <source>
        <dbReference type="SAM" id="MobiDB-lite"/>
    </source>
</evidence>
<keyword evidence="4" id="KW-0813">Transport</keyword>
<dbReference type="InterPro" id="IPR019377">
    <property type="entry name" value="NADH_UbQ_OxRdtase_su10"/>
</dbReference>
<dbReference type="Proteomes" id="UP000252040">
    <property type="component" value="Unplaced"/>
</dbReference>
<dbReference type="Pfam" id="PF10249">
    <property type="entry name" value="NDUFB10"/>
    <property type="match status" value="1"/>
</dbReference>
<dbReference type="GO" id="GO:0005743">
    <property type="term" value="C:mitochondrial inner membrane"/>
    <property type="evidence" value="ECO:0007669"/>
    <property type="project" value="UniProtKB-SubCell"/>
</dbReference>
<comment type="similarity">
    <text evidence="2">Belongs to the complex I NDUFB10 subunit family.</text>
</comment>
<comment type="subcellular location">
    <subcellularLocation>
        <location evidence="1">Mitochondrion inner membrane</location>
        <topology evidence="1">Peripheral membrane protein</topology>
        <orientation evidence="1">Matrix side</orientation>
    </subcellularLocation>
</comment>
<dbReference type="STRING" id="1706337.A0A341CKC0"/>
<evidence type="ECO:0000256" key="3">
    <source>
        <dbReference type="ARBA" id="ARBA00014109"/>
    </source>
</evidence>
<evidence type="ECO:0000256" key="12">
    <source>
        <dbReference type="ARBA" id="ARBA00032549"/>
    </source>
</evidence>
<evidence type="ECO:0000256" key="5">
    <source>
        <dbReference type="ARBA" id="ARBA00022660"/>
    </source>
</evidence>
<keyword evidence="5" id="KW-0679">Respiratory chain</keyword>
<evidence type="ECO:0000256" key="6">
    <source>
        <dbReference type="ARBA" id="ARBA00022792"/>
    </source>
</evidence>
<evidence type="ECO:0000256" key="1">
    <source>
        <dbReference type="ARBA" id="ARBA00004443"/>
    </source>
</evidence>
<dbReference type="GO" id="GO:0045271">
    <property type="term" value="C:respiratory chain complex I"/>
    <property type="evidence" value="ECO:0007669"/>
    <property type="project" value="UniProtKB-ARBA"/>
</dbReference>
<evidence type="ECO:0000256" key="4">
    <source>
        <dbReference type="ARBA" id="ARBA00022448"/>
    </source>
</evidence>
<protein>
    <recommendedName>
        <fullName evidence="3">NADH dehydrogenase [ubiquinone] 1 beta subcomplex subunit 10</fullName>
    </recommendedName>
    <alternativeName>
        <fullName evidence="11">Complex I-PDSW</fullName>
    </alternativeName>
    <alternativeName>
        <fullName evidence="12">NADH-ubiquinone oxidoreductase PDSW subunit</fullName>
    </alternativeName>
</protein>
<gene>
    <name evidence="15" type="primary">NDUFB10</name>
</gene>
<dbReference type="GeneID" id="112409395"/>
<name>A0A341CKC0_NEOAA</name>
<dbReference type="PANTHER" id="PTHR13094:SF1">
    <property type="entry name" value="NADH DEHYDROGENASE [UBIQUINONE] 1 BETA SUBCOMPLEX SUBUNIT 10"/>
    <property type="match status" value="1"/>
</dbReference>
<comment type="function">
    <text evidence="10">Accessory subunit that is involved in the functional assembly of the mitochondrial respiratory chain complex I. Complex I has an NADH dehydrogenase activity with ubiquinone as an immediate electron acceptor and mediates the transfer of electrons from NADH to the respiratory chain.</text>
</comment>
<organism evidence="14 15">
    <name type="scientific">Neophocaena asiaeorientalis asiaeorientalis</name>
    <name type="common">Yangtze finless porpoise</name>
    <name type="synonym">Neophocaena phocaenoides subsp. asiaeorientalis</name>
    <dbReference type="NCBI Taxonomy" id="1706337"/>
    <lineage>
        <taxon>Eukaryota</taxon>
        <taxon>Metazoa</taxon>
        <taxon>Chordata</taxon>
        <taxon>Craniata</taxon>
        <taxon>Vertebrata</taxon>
        <taxon>Euteleostomi</taxon>
        <taxon>Mammalia</taxon>
        <taxon>Eutheria</taxon>
        <taxon>Laurasiatheria</taxon>
        <taxon>Artiodactyla</taxon>
        <taxon>Whippomorpha</taxon>
        <taxon>Cetacea</taxon>
        <taxon>Odontoceti</taxon>
        <taxon>Phocoenidae</taxon>
        <taxon>Neophocaena</taxon>
    </lineage>
</organism>
<keyword evidence="7" id="KW-0249">Electron transport</keyword>
<dbReference type="RefSeq" id="XP_024615256.1">
    <property type="nucleotide sequence ID" value="XM_024759488.1"/>
</dbReference>
<evidence type="ECO:0000256" key="8">
    <source>
        <dbReference type="ARBA" id="ARBA00023128"/>
    </source>
</evidence>
<evidence type="ECO:0000256" key="7">
    <source>
        <dbReference type="ARBA" id="ARBA00022982"/>
    </source>
</evidence>
<evidence type="ECO:0000256" key="2">
    <source>
        <dbReference type="ARBA" id="ARBA00008317"/>
    </source>
</evidence>
<keyword evidence="8" id="KW-0496">Mitochondrion</keyword>
<dbReference type="AlphaFoldDB" id="A0A341CKC0"/>
<accession>A0A341CKC0</accession>
<evidence type="ECO:0000256" key="9">
    <source>
        <dbReference type="ARBA" id="ARBA00023136"/>
    </source>
</evidence>
<dbReference type="KEGG" id="nasi:112409395"/>
<evidence type="ECO:0000256" key="10">
    <source>
        <dbReference type="ARBA" id="ARBA00024857"/>
    </source>
</evidence>
<dbReference type="InParanoid" id="A0A341CKC0"/>
<evidence type="ECO:0000313" key="15">
    <source>
        <dbReference type="RefSeq" id="XP_024615256.1"/>
    </source>
</evidence>
<proteinExistence type="inferred from homology"/>
<evidence type="ECO:0000256" key="11">
    <source>
        <dbReference type="ARBA" id="ARBA00030372"/>
    </source>
</evidence>
<dbReference type="InterPro" id="IPR039993">
    <property type="entry name" value="NDUFB10"/>
</dbReference>
<sequence>MPDSWDNNVYPEPPRRTPAPSPQTTLTNPITYFTKAFDLLVDRPVTLAREFIERQHAKNRYYYYHREFRRVPDITECKEKDILCMFEAEMQWRRDYKVDQEIVNIIQERLKACQQREGESYRQNCTKELEQFTQVAKAYQDRCESAPPQPAPSYSCFCHLTSQSSFQSPQSWVLDVLLISPISGGCKRKPPHLIPYLLNNLS</sequence>
<keyword evidence="9" id="KW-0472">Membrane</keyword>
<dbReference type="CTD" id="4716"/>
<keyword evidence="6" id="KW-0999">Mitochondrion inner membrane</keyword>
<keyword evidence="14" id="KW-1185">Reference proteome</keyword>
<dbReference type="FunCoup" id="A0A341CKC0">
    <property type="interactions" value="1769"/>
</dbReference>
<feature type="region of interest" description="Disordered" evidence="13">
    <location>
        <begin position="1"/>
        <end position="25"/>
    </location>
</feature>
<dbReference type="PANTHER" id="PTHR13094">
    <property type="entry name" value="NADH-UBIQUINONE OXIDOREDUCTASE PDSW SUBUNIT"/>
    <property type="match status" value="1"/>
</dbReference>